<keyword evidence="1" id="KW-0808">Transferase</keyword>
<proteinExistence type="predicted"/>
<dbReference type="EMBL" id="CP150096">
    <property type="protein sequence ID" value="WZN44764.1"/>
    <property type="molecule type" value="Genomic_DNA"/>
</dbReference>
<dbReference type="Proteomes" id="UP001449657">
    <property type="component" value="Chromosome"/>
</dbReference>
<dbReference type="GO" id="GO:0016757">
    <property type="term" value="F:glycosyltransferase activity"/>
    <property type="evidence" value="ECO:0007669"/>
    <property type="project" value="UniProtKB-KW"/>
</dbReference>
<dbReference type="EC" id="2.4.-.-" evidence="1"/>
<gene>
    <name evidence="1" type="ORF">WJU22_17860</name>
</gene>
<dbReference type="Pfam" id="PF13692">
    <property type="entry name" value="Glyco_trans_1_4"/>
    <property type="match status" value="1"/>
</dbReference>
<dbReference type="SUPFAM" id="SSF53756">
    <property type="entry name" value="UDP-Glycosyltransferase/glycogen phosphorylase"/>
    <property type="match status" value="1"/>
</dbReference>
<name>A0ABZ2Z2J2_9BACT</name>
<sequence length="403" mass="45213">MIKNKDIIIVGLQPWDIEIGSNCKNIAAVMARSNRVLYVNRALDRISAFREKNDPKTIVRKQSIAGQAPDLRNITPNLWTLDPRALLESINWIPFAGLFDRFNRINNRRLADAINDAAARLGFRDPLLFIDNDFFRAFYLPEMLDGISGTIYYIRDNLTSQPYFRRHGVRLEHALMAKATLVAANSSWLASYARRHNPSSFDIGQGCDFSWMENGNGSPNPLLQDSGKPIVGYVGALIASRLDIRLMETLAAKHSEWQFVLVGPEDEAFRQSSLHAMANVLFTGNRPAAELPSWIQSFDVCINPQLVNPMTIGNYPRKIDEYLAFGKPVVATATEAMNMFAPYVYLSRNADEYAAAIGKGLAENDTEMPARRRSFALSHTWENSLAALERALDSVTHKTTENA</sequence>
<evidence type="ECO:0000313" key="1">
    <source>
        <dbReference type="EMBL" id="WZN44764.1"/>
    </source>
</evidence>
<accession>A0ABZ2Z2J2</accession>
<dbReference type="RefSeq" id="WP_341839530.1">
    <property type="nucleotide sequence ID" value="NZ_CP149792.1"/>
</dbReference>
<reference evidence="1 2" key="1">
    <citation type="submission" date="2024-03" db="EMBL/GenBank/DDBJ databases">
        <title>Chitinophaga caseinilytica sp. nov., a casein hydrolysing bacterium isolated from forest soil.</title>
        <authorList>
            <person name="Lee D.S."/>
            <person name="Han D.M."/>
            <person name="Baek J.H."/>
            <person name="Choi D.G."/>
            <person name="Jeon J.H."/>
            <person name="Jeon C.O."/>
        </authorList>
    </citation>
    <scope>NUCLEOTIDE SEQUENCE [LARGE SCALE GENOMIC DNA]</scope>
    <source>
        <strain evidence="1 2">KACC 19118</strain>
    </source>
</reference>
<dbReference type="Gene3D" id="3.40.50.2000">
    <property type="entry name" value="Glycogen Phosphorylase B"/>
    <property type="match status" value="1"/>
</dbReference>
<dbReference type="PANTHER" id="PTHR12526">
    <property type="entry name" value="GLYCOSYLTRANSFERASE"/>
    <property type="match status" value="1"/>
</dbReference>
<evidence type="ECO:0000313" key="2">
    <source>
        <dbReference type="Proteomes" id="UP001449657"/>
    </source>
</evidence>
<keyword evidence="2" id="KW-1185">Reference proteome</keyword>
<keyword evidence="1" id="KW-0328">Glycosyltransferase</keyword>
<organism evidence="1 2">
    <name type="scientific">Chitinophaga caseinilytica</name>
    <dbReference type="NCBI Taxonomy" id="2267521"/>
    <lineage>
        <taxon>Bacteria</taxon>
        <taxon>Pseudomonadati</taxon>
        <taxon>Bacteroidota</taxon>
        <taxon>Chitinophagia</taxon>
        <taxon>Chitinophagales</taxon>
        <taxon>Chitinophagaceae</taxon>
        <taxon>Chitinophaga</taxon>
    </lineage>
</organism>
<protein>
    <submittedName>
        <fullName evidence="1">Glycosyltransferase</fullName>
        <ecNumber evidence="1">2.4.-.-</ecNumber>
    </submittedName>
</protein>